<dbReference type="Pfam" id="PF00728">
    <property type="entry name" value="Glyco_hydro_20"/>
    <property type="match status" value="1"/>
</dbReference>
<dbReference type="AlphaFoldDB" id="A0A9D2IDC9"/>
<dbReference type="CDD" id="cd06565">
    <property type="entry name" value="GH20_GcnA-like"/>
    <property type="match status" value="1"/>
</dbReference>
<dbReference type="InterPro" id="IPR017853">
    <property type="entry name" value="GH"/>
</dbReference>
<dbReference type="Gene3D" id="3.20.20.80">
    <property type="entry name" value="Glycosidases"/>
    <property type="match status" value="1"/>
</dbReference>
<dbReference type="GO" id="GO:0004563">
    <property type="term" value="F:beta-N-acetylhexosaminidase activity"/>
    <property type="evidence" value="ECO:0007669"/>
    <property type="project" value="UniProtKB-ARBA"/>
</dbReference>
<dbReference type="Gene3D" id="1.20.120.670">
    <property type="entry name" value="N-acetyl-b-d-glucoasminidase"/>
    <property type="match status" value="1"/>
</dbReference>
<dbReference type="InterPro" id="IPR041063">
    <property type="entry name" value="Glyco_H_20C_C"/>
</dbReference>
<dbReference type="EMBL" id="DXCL01000041">
    <property type="protein sequence ID" value="HIZ03945.1"/>
    <property type="molecule type" value="Genomic_DNA"/>
</dbReference>
<sequence length="536" mass="61274">MKELKKLGVMLDCSRGAVYTVNSIKSFIDILSKMGYKQLQLYTEDVYTLEDEPYFGYMRGRYSDAELQELDTYASEKGIELIPCIQTLAHLGGIMRWDVFSDVSDNADILLAGEDKTYELIDKMFAACAKNFKSRRINIGMDEAHTVGLGKYLDKHGYTNRFEILSKHLTKVCAIAEKYGFRPMMWSDMFFRLANGGEYSAKGIDDKMINEVSALIPNNVDLIYWDYYSTDEAHYDAMLQAHKKLKGEGLVFAGGAWAWIGFAPCNAFSLKASRAALSACRKNDVRDIFFTVWKDDGSESSLFSVLPSLYAAAQYVEGNFDEESLRAGFKKLTGIAWEDFMATDLPNFYVGEDFPKNACKYMLYNDPFIGLLDRSCDAEKKAKFTQARAILERGAQNEQFGYLFRTLADLCSVLEIKYDLGVRTRALYKSRNMDGLCMLISDYTECERRLETFYESFCAQWNKEAKGFGFERHDIRFGGAIRRLRHCRRILEKYLTGELLEIEELEQEVLPIGKDAKDKETLCYNNWALTATVLGH</sequence>
<dbReference type="InterPro" id="IPR015883">
    <property type="entry name" value="Glyco_hydro_20_cat"/>
</dbReference>
<dbReference type="InterPro" id="IPR038901">
    <property type="entry name" value="HEXDC-like"/>
</dbReference>
<evidence type="ECO:0000313" key="5">
    <source>
        <dbReference type="EMBL" id="HIZ03945.1"/>
    </source>
</evidence>
<name>A0A9D2IDC9_9FIRM</name>
<reference evidence="5" key="2">
    <citation type="submission" date="2021-04" db="EMBL/GenBank/DDBJ databases">
        <authorList>
            <person name="Gilroy R."/>
        </authorList>
    </citation>
    <scope>NUCLEOTIDE SEQUENCE</scope>
    <source>
        <strain evidence="5">CHK187-5294</strain>
    </source>
</reference>
<dbReference type="Pfam" id="PF18088">
    <property type="entry name" value="Glyco_H_20C_C"/>
    <property type="match status" value="1"/>
</dbReference>
<dbReference type="Proteomes" id="UP000824132">
    <property type="component" value="Unassembled WGS sequence"/>
</dbReference>
<dbReference type="PANTHER" id="PTHR21040">
    <property type="entry name" value="BCDNA.GH04120"/>
    <property type="match status" value="1"/>
</dbReference>
<dbReference type="GO" id="GO:0005975">
    <property type="term" value="P:carbohydrate metabolic process"/>
    <property type="evidence" value="ECO:0007669"/>
    <property type="project" value="InterPro"/>
</dbReference>
<evidence type="ECO:0000259" key="3">
    <source>
        <dbReference type="Pfam" id="PF00728"/>
    </source>
</evidence>
<feature type="domain" description="Glycoside hydrolase family 20 catalytic" evidence="3">
    <location>
        <begin position="8"/>
        <end position="193"/>
    </location>
</feature>
<feature type="domain" description="Glycoside Hydrolase 20C C-terminal" evidence="4">
    <location>
        <begin position="350"/>
        <end position="522"/>
    </location>
</feature>
<protein>
    <submittedName>
        <fullName evidence="5">Beta-N-acetylhexosaminidase</fullName>
    </submittedName>
</protein>
<comment type="caution">
    <text evidence="5">The sequence shown here is derived from an EMBL/GenBank/DDBJ whole genome shotgun (WGS) entry which is preliminary data.</text>
</comment>
<evidence type="ECO:0000256" key="2">
    <source>
        <dbReference type="ARBA" id="ARBA00022801"/>
    </source>
</evidence>
<evidence type="ECO:0000256" key="1">
    <source>
        <dbReference type="ARBA" id="ARBA00006285"/>
    </source>
</evidence>
<accession>A0A9D2IDC9</accession>
<dbReference type="PANTHER" id="PTHR21040:SF8">
    <property type="entry name" value="BCDNA.GH04120"/>
    <property type="match status" value="1"/>
</dbReference>
<proteinExistence type="inferred from homology"/>
<keyword evidence="2" id="KW-0378">Hydrolase</keyword>
<evidence type="ECO:0000259" key="4">
    <source>
        <dbReference type="Pfam" id="PF18088"/>
    </source>
</evidence>
<reference evidence="5" key="1">
    <citation type="journal article" date="2021" name="PeerJ">
        <title>Extensive microbial diversity within the chicken gut microbiome revealed by metagenomics and culture.</title>
        <authorList>
            <person name="Gilroy R."/>
            <person name="Ravi A."/>
            <person name="Getino M."/>
            <person name="Pursley I."/>
            <person name="Horton D.L."/>
            <person name="Alikhan N.F."/>
            <person name="Baker D."/>
            <person name="Gharbi K."/>
            <person name="Hall N."/>
            <person name="Watson M."/>
            <person name="Adriaenssens E.M."/>
            <person name="Foster-Nyarko E."/>
            <person name="Jarju S."/>
            <person name="Secka A."/>
            <person name="Antonio M."/>
            <person name="Oren A."/>
            <person name="Chaudhuri R.R."/>
            <person name="La Ragione R."/>
            <person name="Hildebrand F."/>
            <person name="Pallen M.J."/>
        </authorList>
    </citation>
    <scope>NUCLEOTIDE SEQUENCE</scope>
    <source>
        <strain evidence="5">CHK187-5294</strain>
    </source>
</reference>
<gene>
    <name evidence="5" type="ORF">H9727_06640</name>
</gene>
<comment type="similarity">
    <text evidence="1">Belongs to the glycosyl hydrolase 20 family.</text>
</comment>
<organism evidence="5 6">
    <name type="scientific">Candidatus Borkfalkia avistercoris</name>
    <dbReference type="NCBI Taxonomy" id="2838504"/>
    <lineage>
        <taxon>Bacteria</taxon>
        <taxon>Bacillati</taxon>
        <taxon>Bacillota</taxon>
        <taxon>Clostridia</taxon>
        <taxon>Christensenellales</taxon>
        <taxon>Christensenellaceae</taxon>
        <taxon>Candidatus Borkfalkia</taxon>
    </lineage>
</organism>
<evidence type="ECO:0000313" key="6">
    <source>
        <dbReference type="Proteomes" id="UP000824132"/>
    </source>
</evidence>
<dbReference type="SUPFAM" id="SSF51445">
    <property type="entry name" value="(Trans)glycosidases"/>
    <property type="match status" value="1"/>
</dbReference>